<evidence type="ECO:0000313" key="3">
    <source>
        <dbReference type="Proteomes" id="UP000673975"/>
    </source>
</evidence>
<feature type="transmembrane region" description="Helical" evidence="1">
    <location>
        <begin position="94"/>
        <end position="112"/>
    </location>
</feature>
<keyword evidence="1" id="KW-1133">Transmembrane helix</keyword>
<feature type="transmembrane region" description="Helical" evidence="1">
    <location>
        <begin position="289"/>
        <end position="308"/>
    </location>
</feature>
<proteinExistence type="predicted"/>
<keyword evidence="1" id="KW-0472">Membrane</keyword>
<gene>
    <name evidence="2" type="ORF">NATSA_00565</name>
</gene>
<comment type="caution">
    <text evidence="2">The sequence shown here is derived from an EMBL/GenBank/DDBJ whole genome shotgun (WGS) entry which is preliminary data.</text>
</comment>
<dbReference type="EMBL" id="JAFIDN010000001">
    <property type="protein sequence ID" value="MBP3191145.1"/>
    <property type="molecule type" value="Genomic_DNA"/>
</dbReference>
<feature type="transmembrane region" description="Helical" evidence="1">
    <location>
        <begin position="16"/>
        <end position="33"/>
    </location>
</feature>
<sequence>MTDRIIPKRHTSPGRRITAVAPGIVLLLALFWLGHDLNIDERIVLFRYLCMAFAGAMAFITPHLLFPDGDKTLIQQLNLSPRHLLLHHVTKVKALWFFSIAAVFIIAFGDSSQPTGSFHEKTRLLGMGIVALSAVMLYALYCFATIGETSQRWNEGKIGKQVFDSMEKVGKSTPVAAGMYPTFISTILVTFFGMMSVVVSASIPQAQLAVVPFAALAAYSGFRLGREAKRYDRLYYQSDAFYDELFTNPSTGTKESREPAGYDAVYWVPGRWRPAVWSQIIQLDRKRPMGRIIALLSFTYFLLIYLGVPESWHSGWLIFWILSKNMLAWPASQKAMSPPLFHWWMMPPHDWIAARFFLQLRWTFVLLLTTAAAALFSGAVTWTAVGIWIILDVFVSLLSAVVLTRINEYAFKKRYV</sequence>
<feature type="transmembrane region" description="Helical" evidence="1">
    <location>
        <begin position="175"/>
        <end position="199"/>
    </location>
</feature>
<feature type="transmembrane region" description="Helical" evidence="1">
    <location>
        <begin position="45"/>
        <end position="66"/>
    </location>
</feature>
<dbReference type="AlphaFoldDB" id="A0A8J7RIB7"/>
<feature type="transmembrane region" description="Helical" evidence="1">
    <location>
        <begin position="205"/>
        <end position="225"/>
    </location>
</feature>
<dbReference type="RefSeq" id="WP_210509380.1">
    <property type="nucleotide sequence ID" value="NZ_JAFIDN010000001.1"/>
</dbReference>
<feature type="transmembrane region" description="Helical" evidence="1">
    <location>
        <begin position="352"/>
        <end position="376"/>
    </location>
</feature>
<organism evidence="2 3">
    <name type="scientific">Natronogracilivirga saccharolytica</name>
    <dbReference type="NCBI Taxonomy" id="2812953"/>
    <lineage>
        <taxon>Bacteria</taxon>
        <taxon>Pseudomonadati</taxon>
        <taxon>Balneolota</taxon>
        <taxon>Balneolia</taxon>
        <taxon>Balneolales</taxon>
        <taxon>Cyclonatronaceae</taxon>
        <taxon>Natronogracilivirga</taxon>
    </lineage>
</organism>
<accession>A0A8J7RIB7</accession>
<feature type="transmembrane region" description="Helical" evidence="1">
    <location>
        <begin position="382"/>
        <end position="404"/>
    </location>
</feature>
<evidence type="ECO:0000313" key="2">
    <source>
        <dbReference type="EMBL" id="MBP3191145.1"/>
    </source>
</evidence>
<name>A0A8J7RIB7_9BACT</name>
<keyword evidence="3" id="KW-1185">Reference proteome</keyword>
<keyword evidence="1" id="KW-0812">Transmembrane</keyword>
<feature type="transmembrane region" description="Helical" evidence="1">
    <location>
        <begin position="124"/>
        <end position="144"/>
    </location>
</feature>
<evidence type="ECO:0000256" key="1">
    <source>
        <dbReference type="SAM" id="Phobius"/>
    </source>
</evidence>
<protein>
    <submittedName>
        <fullName evidence="2">Uncharacterized protein</fullName>
    </submittedName>
</protein>
<reference evidence="2" key="1">
    <citation type="submission" date="2021-02" db="EMBL/GenBank/DDBJ databases">
        <title>Natronogracilivirga saccharolytica gen. nov. sp. nov. a new anaerobic, haloalkiliphilic carbohydrate-fermenting bacterium from soda lake and proposing of Cyclonatronumiaceae fam. nov. in the phylum Balneolaeota.</title>
        <authorList>
            <person name="Zhilina T.N."/>
            <person name="Sorokin D.Y."/>
            <person name="Zavarzina D.G."/>
            <person name="Toshchakov S.V."/>
            <person name="Kublanov I.V."/>
        </authorList>
    </citation>
    <scope>NUCLEOTIDE SEQUENCE</scope>
    <source>
        <strain evidence="2">Z-1702</strain>
    </source>
</reference>
<dbReference type="Proteomes" id="UP000673975">
    <property type="component" value="Unassembled WGS sequence"/>
</dbReference>